<comment type="caution">
    <text evidence="2">The sequence shown here is derived from an EMBL/GenBank/DDBJ whole genome shotgun (WGS) entry which is preliminary data.</text>
</comment>
<accession>A0AAX6E8E2</accession>
<keyword evidence="3" id="KW-1185">Reference proteome</keyword>
<evidence type="ECO:0000313" key="3">
    <source>
        <dbReference type="Proteomes" id="UP001140949"/>
    </source>
</evidence>
<proteinExistence type="predicted"/>
<feature type="compositionally biased region" description="Basic and acidic residues" evidence="1">
    <location>
        <begin position="40"/>
        <end position="49"/>
    </location>
</feature>
<evidence type="ECO:0000313" key="2">
    <source>
        <dbReference type="EMBL" id="KAJ6800362.1"/>
    </source>
</evidence>
<evidence type="ECO:0000256" key="1">
    <source>
        <dbReference type="SAM" id="MobiDB-lite"/>
    </source>
</evidence>
<dbReference type="Proteomes" id="UP001140949">
    <property type="component" value="Unassembled WGS sequence"/>
</dbReference>
<feature type="compositionally biased region" description="Polar residues" evidence="1">
    <location>
        <begin position="1"/>
        <end position="11"/>
    </location>
</feature>
<sequence length="72" mass="7426">METTASDQIVGSSMEGMAESELDPAMDGSDLAETAIEGEPGSHNKEEGQRVTTVVTATTPDSKATGTVAQLR</sequence>
<gene>
    <name evidence="2" type="ORF">M6B38_109870</name>
</gene>
<organism evidence="2 3">
    <name type="scientific">Iris pallida</name>
    <name type="common">Sweet iris</name>
    <dbReference type="NCBI Taxonomy" id="29817"/>
    <lineage>
        <taxon>Eukaryota</taxon>
        <taxon>Viridiplantae</taxon>
        <taxon>Streptophyta</taxon>
        <taxon>Embryophyta</taxon>
        <taxon>Tracheophyta</taxon>
        <taxon>Spermatophyta</taxon>
        <taxon>Magnoliopsida</taxon>
        <taxon>Liliopsida</taxon>
        <taxon>Asparagales</taxon>
        <taxon>Iridaceae</taxon>
        <taxon>Iridoideae</taxon>
        <taxon>Irideae</taxon>
        <taxon>Iris</taxon>
    </lineage>
</organism>
<dbReference type="AlphaFoldDB" id="A0AAX6E8E2"/>
<reference evidence="2" key="1">
    <citation type="journal article" date="2023" name="GigaByte">
        <title>Genome assembly of the bearded iris, Iris pallida Lam.</title>
        <authorList>
            <person name="Bruccoleri R.E."/>
            <person name="Oakeley E.J."/>
            <person name="Faust A.M.E."/>
            <person name="Altorfer M."/>
            <person name="Dessus-Babus S."/>
            <person name="Burckhardt D."/>
            <person name="Oertli M."/>
            <person name="Naumann U."/>
            <person name="Petersen F."/>
            <person name="Wong J."/>
        </authorList>
    </citation>
    <scope>NUCLEOTIDE SEQUENCE</scope>
    <source>
        <strain evidence="2">GSM-AAB239-AS_SAM_17_03QT</strain>
    </source>
</reference>
<dbReference type="EMBL" id="JANAVB010038820">
    <property type="protein sequence ID" value="KAJ6800362.1"/>
    <property type="molecule type" value="Genomic_DNA"/>
</dbReference>
<protein>
    <submittedName>
        <fullName evidence="2">Uncharacterized protein</fullName>
    </submittedName>
</protein>
<name>A0AAX6E8E2_IRIPA</name>
<feature type="region of interest" description="Disordered" evidence="1">
    <location>
        <begin position="1"/>
        <end position="72"/>
    </location>
</feature>
<reference evidence="2" key="2">
    <citation type="submission" date="2023-04" db="EMBL/GenBank/DDBJ databases">
        <authorList>
            <person name="Bruccoleri R.E."/>
            <person name="Oakeley E.J."/>
            <person name="Faust A.-M."/>
            <person name="Dessus-Babus S."/>
            <person name="Altorfer M."/>
            <person name="Burckhardt D."/>
            <person name="Oertli M."/>
            <person name="Naumann U."/>
            <person name="Petersen F."/>
            <person name="Wong J."/>
        </authorList>
    </citation>
    <scope>NUCLEOTIDE SEQUENCE</scope>
    <source>
        <strain evidence="2">GSM-AAB239-AS_SAM_17_03QT</strain>
        <tissue evidence="2">Leaf</tissue>
    </source>
</reference>
<feature type="compositionally biased region" description="Polar residues" evidence="1">
    <location>
        <begin position="50"/>
        <end position="72"/>
    </location>
</feature>